<feature type="region of interest" description="Disordered" evidence="1">
    <location>
        <begin position="110"/>
        <end position="132"/>
    </location>
</feature>
<dbReference type="PANTHER" id="PTHR31157:SF1">
    <property type="entry name" value="SCP DOMAIN-CONTAINING PROTEIN"/>
    <property type="match status" value="1"/>
</dbReference>
<dbReference type="SMART" id="SM00257">
    <property type="entry name" value="LysM"/>
    <property type="match status" value="1"/>
</dbReference>
<dbReference type="CDD" id="cd00118">
    <property type="entry name" value="LysM"/>
    <property type="match status" value="1"/>
</dbReference>
<dbReference type="InterPro" id="IPR014044">
    <property type="entry name" value="CAP_dom"/>
</dbReference>
<dbReference type="Pfam" id="PF00188">
    <property type="entry name" value="CAP"/>
    <property type="match status" value="1"/>
</dbReference>
<dbReference type="Gene3D" id="3.40.33.10">
    <property type="entry name" value="CAP"/>
    <property type="match status" value="1"/>
</dbReference>
<reference evidence="3 4" key="1">
    <citation type="journal article" date="2014" name="PLoS ONE">
        <title>How to Kill the Honey Bee Larva: Genomic Potential and Virulence Mechanisms of Paenibacillus larvae.</title>
        <authorList>
            <person name="Djukic M."/>
            <person name="Brzuszkiewicz E."/>
            <person name="Funfhaus A."/>
            <person name="Voss J."/>
            <person name="Gollnow K."/>
            <person name="Poppinga L."/>
            <person name="Liesegang H."/>
            <person name="Garcia-Gonzalez E."/>
            <person name="Genersch E."/>
            <person name="Daniel R."/>
        </authorList>
    </citation>
    <scope>NUCLEOTIDE SEQUENCE [LARGE SCALE GENOMIC DNA]</scope>
    <source>
        <strain evidence="3 4">DSM 25430</strain>
    </source>
</reference>
<feature type="domain" description="LysM" evidence="2">
    <location>
        <begin position="67"/>
        <end position="112"/>
    </location>
</feature>
<dbReference type="SUPFAM" id="SSF55797">
    <property type="entry name" value="PR-1-like"/>
    <property type="match status" value="1"/>
</dbReference>
<evidence type="ECO:0000256" key="1">
    <source>
        <dbReference type="SAM" id="MobiDB-lite"/>
    </source>
</evidence>
<sequence length="253" mass="27666">MLQSLQTAGSGKLHPGNLSSVDRLSQKTRRNTSMTKRSKNLFAKTALATTLAVGLLLPSASYAATTSQIVVKPNDTMYKIAKSNGVSLDALIKANPQVKNPNVIWPGMSLNLPESSATPSQPSKPDPAPAEDNSFASQVVNLVNKERAKEGLKPLTTDAKLTTVALDKAKDMYNNHYFDHNSPTYGSPFDMMKQYGVRYSYAGENIAKGQRTPQEVMKSWMNSSGHRKNIMSANFTKIGVGYYNGEWVQEFIG</sequence>
<feature type="region of interest" description="Disordered" evidence="1">
    <location>
        <begin position="1"/>
        <end position="37"/>
    </location>
</feature>
<dbReference type="NCBIfam" id="TIGR02909">
    <property type="entry name" value="spore_YkwD"/>
    <property type="match status" value="1"/>
</dbReference>
<dbReference type="Gene3D" id="3.10.350.10">
    <property type="entry name" value="LysM domain"/>
    <property type="match status" value="1"/>
</dbReference>
<dbReference type="InterPro" id="IPR036779">
    <property type="entry name" value="LysM_dom_sf"/>
</dbReference>
<organism evidence="3 4">
    <name type="scientific">Paenibacillus larvae subsp. larvae DSM 25430</name>
    <dbReference type="NCBI Taxonomy" id="697284"/>
    <lineage>
        <taxon>Bacteria</taxon>
        <taxon>Bacillati</taxon>
        <taxon>Bacillota</taxon>
        <taxon>Bacilli</taxon>
        <taxon>Bacillales</taxon>
        <taxon>Paenibacillaceae</taxon>
        <taxon>Paenibacillus</taxon>
    </lineage>
</organism>
<dbReference type="HOGENOM" id="CLU_048111_0_2_9"/>
<proteinExistence type="predicted"/>
<feature type="compositionally biased region" description="Polar residues" evidence="1">
    <location>
        <begin position="112"/>
        <end position="121"/>
    </location>
</feature>
<dbReference type="KEGG" id="plv:ERIC2_c31960"/>
<dbReference type="PATRIC" id="fig|697284.3.peg.3029"/>
<protein>
    <recommendedName>
        <fullName evidence="2">LysM domain-containing protein</fullName>
    </recommendedName>
</protein>
<dbReference type="Pfam" id="PF01476">
    <property type="entry name" value="LysM"/>
    <property type="match status" value="1"/>
</dbReference>
<name>V9W7E1_9BACL</name>
<gene>
    <name evidence="3" type="ORF">ERIC2_c31960</name>
</gene>
<dbReference type="eggNOG" id="COG2340">
    <property type="taxonomic scope" value="Bacteria"/>
</dbReference>
<evidence type="ECO:0000313" key="4">
    <source>
        <dbReference type="Proteomes" id="UP000029431"/>
    </source>
</evidence>
<dbReference type="SUPFAM" id="SSF54106">
    <property type="entry name" value="LysM domain"/>
    <property type="match status" value="1"/>
</dbReference>
<dbReference type="CDD" id="cd05379">
    <property type="entry name" value="CAP_bacterial"/>
    <property type="match status" value="1"/>
</dbReference>
<accession>V9W7E1</accession>
<dbReference type="InterPro" id="IPR018392">
    <property type="entry name" value="LysM"/>
</dbReference>
<dbReference type="eggNOG" id="COG1388">
    <property type="taxonomic scope" value="Bacteria"/>
</dbReference>
<dbReference type="PANTHER" id="PTHR31157">
    <property type="entry name" value="SCP DOMAIN-CONTAINING PROTEIN"/>
    <property type="match status" value="1"/>
</dbReference>
<dbReference type="Proteomes" id="UP000029431">
    <property type="component" value="Chromosome"/>
</dbReference>
<keyword evidence="4" id="KW-1185">Reference proteome</keyword>
<evidence type="ECO:0000313" key="3">
    <source>
        <dbReference type="EMBL" id="AHD06946.1"/>
    </source>
</evidence>
<evidence type="ECO:0000259" key="2">
    <source>
        <dbReference type="PROSITE" id="PS51782"/>
    </source>
</evidence>
<dbReference type="InterPro" id="IPR035940">
    <property type="entry name" value="CAP_sf"/>
</dbReference>
<dbReference type="AlphaFoldDB" id="V9W7E1"/>
<dbReference type="InterPro" id="IPR014258">
    <property type="entry name" value="CAP_domain_YkwD-like"/>
</dbReference>
<dbReference type="EMBL" id="CP003355">
    <property type="protein sequence ID" value="AHD06946.1"/>
    <property type="molecule type" value="Genomic_DNA"/>
</dbReference>
<dbReference type="PROSITE" id="PS51782">
    <property type="entry name" value="LYSM"/>
    <property type="match status" value="1"/>
</dbReference>